<feature type="compositionally biased region" description="Gly residues" evidence="1">
    <location>
        <begin position="279"/>
        <end position="293"/>
    </location>
</feature>
<dbReference type="PANTHER" id="PTHR40069:SF1">
    <property type="entry name" value="YWBE PROTEIN"/>
    <property type="match status" value="1"/>
</dbReference>
<evidence type="ECO:0000256" key="1">
    <source>
        <dbReference type="SAM" id="MobiDB-lite"/>
    </source>
</evidence>
<accession>A0A6A6JFE7</accession>
<evidence type="ECO:0000313" key="3">
    <source>
        <dbReference type="Proteomes" id="UP000800097"/>
    </source>
</evidence>
<dbReference type="EMBL" id="ML986500">
    <property type="protein sequence ID" value="KAF2274934.1"/>
    <property type="molecule type" value="Genomic_DNA"/>
</dbReference>
<name>A0A6A6JFE7_WESOR</name>
<feature type="region of interest" description="Disordered" evidence="1">
    <location>
        <begin position="275"/>
        <end position="353"/>
    </location>
</feature>
<dbReference type="AlphaFoldDB" id="A0A6A6JFE7"/>
<dbReference type="Proteomes" id="UP000800097">
    <property type="component" value="Unassembled WGS sequence"/>
</dbReference>
<dbReference type="Pfam" id="PF09962">
    <property type="entry name" value="DUF2196"/>
    <property type="match status" value="1"/>
</dbReference>
<sequence length="353" mass="38209">MESELEYSTQFEPEGSWLFLVLATSELASPGAPAAKVIPLWASPLWFIILYRIEGNGERGTGYGWVFHVLMLITWGIRSSASVRQSAVRKRYSLLPEAGFADISAVTRDYQIRDMQTGRRYRPNRQPRGDGSDGGRGGSSGGRGRGRGRGGNGRLGQNDDGGNSTSATNTTTTNNQPTPSPSHPRALSHRNFQPSPSRLSRSVFQTRQPRPPRHNHPPVPPRSALVPGTTRVSIILKQDQSTGRQVQGVVEQILTRGDHPRGVKVRLRDGRVGRVQGVLGDGDGGEGTAGGAGVERVLGDEEESARGAVEGGQANQNQNGNSTSYAAEEDDEEEEEEEAGEQLARHRETKARS</sequence>
<feature type="compositionally biased region" description="Low complexity" evidence="1">
    <location>
        <begin position="155"/>
        <end position="177"/>
    </location>
</feature>
<feature type="region of interest" description="Disordered" evidence="1">
    <location>
        <begin position="114"/>
        <end position="227"/>
    </location>
</feature>
<organism evidence="2 3">
    <name type="scientific">Westerdykella ornata</name>
    <dbReference type="NCBI Taxonomy" id="318751"/>
    <lineage>
        <taxon>Eukaryota</taxon>
        <taxon>Fungi</taxon>
        <taxon>Dikarya</taxon>
        <taxon>Ascomycota</taxon>
        <taxon>Pezizomycotina</taxon>
        <taxon>Dothideomycetes</taxon>
        <taxon>Pleosporomycetidae</taxon>
        <taxon>Pleosporales</taxon>
        <taxon>Sporormiaceae</taxon>
        <taxon>Westerdykella</taxon>
    </lineage>
</organism>
<evidence type="ECO:0000313" key="2">
    <source>
        <dbReference type="EMBL" id="KAF2274934.1"/>
    </source>
</evidence>
<feature type="compositionally biased region" description="Basic and acidic residues" evidence="1">
    <location>
        <begin position="343"/>
        <end position="353"/>
    </location>
</feature>
<dbReference type="InterPro" id="IPR019240">
    <property type="entry name" value="DUF2196"/>
</dbReference>
<dbReference type="RefSeq" id="XP_033652473.1">
    <property type="nucleotide sequence ID" value="XM_033799857.1"/>
</dbReference>
<feature type="compositionally biased region" description="Low complexity" evidence="1">
    <location>
        <begin position="311"/>
        <end position="321"/>
    </location>
</feature>
<dbReference type="PANTHER" id="PTHR40069">
    <property type="entry name" value="YWBE PROTEIN"/>
    <property type="match status" value="1"/>
</dbReference>
<keyword evidence="3" id="KW-1185">Reference proteome</keyword>
<dbReference type="GeneID" id="54553032"/>
<feature type="compositionally biased region" description="Acidic residues" evidence="1">
    <location>
        <begin position="327"/>
        <end position="340"/>
    </location>
</feature>
<gene>
    <name evidence="2" type="ORF">EI97DRAFT_443791</name>
</gene>
<feature type="compositionally biased region" description="Polar residues" evidence="1">
    <location>
        <begin position="190"/>
        <end position="206"/>
    </location>
</feature>
<reference evidence="2" key="1">
    <citation type="journal article" date="2020" name="Stud. Mycol.">
        <title>101 Dothideomycetes genomes: a test case for predicting lifestyles and emergence of pathogens.</title>
        <authorList>
            <person name="Haridas S."/>
            <person name="Albert R."/>
            <person name="Binder M."/>
            <person name="Bloem J."/>
            <person name="Labutti K."/>
            <person name="Salamov A."/>
            <person name="Andreopoulos B."/>
            <person name="Baker S."/>
            <person name="Barry K."/>
            <person name="Bills G."/>
            <person name="Bluhm B."/>
            <person name="Cannon C."/>
            <person name="Castanera R."/>
            <person name="Culley D."/>
            <person name="Daum C."/>
            <person name="Ezra D."/>
            <person name="Gonzalez J."/>
            <person name="Henrissat B."/>
            <person name="Kuo A."/>
            <person name="Liang C."/>
            <person name="Lipzen A."/>
            <person name="Lutzoni F."/>
            <person name="Magnuson J."/>
            <person name="Mondo S."/>
            <person name="Nolan M."/>
            <person name="Ohm R."/>
            <person name="Pangilinan J."/>
            <person name="Park H.-J."/>
            <person name="Ramirez L."/>
            <person name="Alfaro M."/>
            <person name="Sun H."/>
            <person name="Tritt A."/>
            <person name="Yoshinaga Y."/>
            <person name="Zwiers L.-H."/>
            <person name="Turgeon B."/>
            <person name="Goodwin S."/>
            <person name="Spatafora J."/>
            <person name="Crous P."/>
            <person name="Grigoriev I."/>
        </authorList>
    </citation>
    <scope>NUCLEOTIDE SEQUENCE</scope>
    <source>
        <strain evidence="2">CBS 379.55</strain>
    </source>
</reference>
<dbReference type="NCBIfam" id="TIGR03833">
    <property type="entry name" value="YwbE family protein"/>
    <property type="match status" value="1"/>
</dbReference>
<dbReference type="OrthoDB" id="20105at2759"/>
<proteinExistence type="predicted"/>
<protein>
    <submittedName>
        <fullName evidence="2">Uncharacterized protein</fullName>
    </submittedName>
</protein>
<feature type="compositionally biased region" description="Gly residues" evidence="1">
    <location>
        <begin position="134"/>
        <end position="154"/>
    </location>
</feature>